<dbReference type="Proteomes" id="UP000018922">
    <property type="component" value="Chromosome I"/>
</dbReference>
<reference evidence="1 2" key="1">
    <citation type="journal article" date="2014" name="Genome Announc.">
        <title>Complete genome sequence of Magnetospirillum gryphiswaldense MSR-1.</title>
        <authorList>
            <person name="Wang X."/>
            <person name="Wang Q."/>
            <person name="Zhang W."/>
            <person name="Wang Y."/>
            <person name="Li L."/>
            <person name="Wen T."/>
            <person name="Zhang T."/>
            <person name="Zhang Y."/>
            <person name="Xu J."/>
            <person name="Hu J."/>
            <person name="Li S."/>
            <person name="Liu L."/>
            <person name="Liu J."/>
            <person name="Jiang W."/>
            <person name="Tian J."/>
            <person name="Li Y."/>
            <person name="Schuler D."/>
            <person name="Wang L."/>
            <person name="Li J."/>
        </authorList>
    </citation>
    <scope>NUCLEOTIDE SEQUENCE [LARGE SCALE GENOMIC DNA]</scope>
    <source>
        <strain evidence="2">DSM 6361 / JCM 21280 / NBRC 15271 / MSR-1</strain>
    </source>
</reference>
<organism evidence="1 2">
    <name type="scientific">Magnetospirillum gryphiswaldense (strain DSM 6361 / JCM 21280 / NBRC 15271 / MSR-1)</name>
    <dbReference type="NCBI Taxonomy" id="431944"/>
    <lineage>
        <taxon>Bacteria</taxon>
        <taxon>Pseudomonadati</taxon>
        <taxon>Pseudomonadota</taxon>
        <taxon>Alphaproteobacteria</taxon>
        <taxon>Rhodospirillales</taxon>
        <taxon>Rhodospirillaceae</taxon>
        <taxon>Magnetospirillum</taxon>
    </lineage>
</organism>
<dbReference type="HOGENOM" id="CLU_1413661_0_0_5"/>
<name>V6F3B8_MAGGM</name>
<dbReference type="AlphaFoldDB" id="V6F3B8"/>
<dbReference type="EMBL" id="HG794546">
    <property type="protein sequence ID" value="CDK99882.1"/>
    <property type="molecule type" value="Genomic_DNA"/>
</dbReference>
<sequence>MDSACEGAGGAEGNRTPDLRSAIAALSHLSYGPSEVGKLGDGRRAVKGSVTILYRWWRDHSSQVNIPYRIGADWNFQMIKKTSNDRRFDDRHPGTGLVIRVEDADIEVLDISIGGMKFPLPAGRRTWKGEVLEFEMVSSHFPDMRKAKGKADIRAITPNWVAVQFVRPSYDLMKMVSRHVATLLWGDRPYGY</sequence>
<keyword evidence="2" id="KW-1185">Reference proteome</keyword>
<proteinExistence type="predicted"/>
<gene>
    <name evidence="1" type="ordered locus">MGMSRv2__2667</name>
</gene>
<dbReference type="KEGG" id="mgy:MGMSRv2__2667"/>
<evidence type="ECO:0000313" key="1">
    <source>
        <dbReference type="EMBL" id="CDK99882.1"/>
    </source>
</evidence>
<dbReference type="STRING" id="1430440.MGMSRv2__2667"/>
<accession>V6F3B8</accession>
<protein>
    <submittedName>
        <fullName evidence="1">ABC-type polar amino acid transport system, ATPase component</fullName>
    </submittedName>
</protein>
<evidence type="ECO:0000313" key="2">
    <source>
        <dbReference type="Proteomes" id="UP000018922"/>
    </source>
</evidence>